<sequence length="299" mass="33250">METRIIGIILCFFSATSAAAMTEWFPFELHGGHITIPVEIGGIDGRAILDTGAQSNGINKRFLAANELTYPKGERIRLKGVFGEEQTRMLNQVPTRLFEMDLTLSHLIPMHLGDENNQLLLGAAFFRMFVIQLDYPNQKIRLIDRDAIDVSDYENIKMRRDRASGFPIVRVNMNNDKDVWLILDTGNAGGILVERNVAENYDWLNKFNASNTFGGGVVKATMTQTFLLPSLTFGPYELGDVKVTVPAPNETINVGGRGDIVGSRIKGQLIRGLLGYDVLKHFVLTMDYKGGHLHVGLPQ</sequence>
<keyword evidence="1" id="KW-0732">Signal</keyword>
<dbReference type="GO" id="GO:0008233">
    <property type="term" value="F:peptidase activity"/>
    <property type="evidence" value="ECO:0007669"/>
    <property type="project" value="UniProtKB-KW"/>
</dbReference>
<evidence type="ECO:0000313" key="2">
    <source>
        <dbReference type="EMBL" id="MFD2095857.1"/>
    </source>
</evidence>
<dbReference type="Gene3D" id="2.40.70.10">
    <property type="entry name" value="Acid Proteases"/>
    <property type="match status" value="2"/>
</dbReference>
<dbReference type="GO" id="GO:0006508">
    <property type="term" value="P:proteolysis"/>
    <property type="evidence" value="ECO:0007669"/>
    <property type="project" value="UniProtKB-KW"/>
</dbReference>
<dbReference type="Proteomes" id="UP001597380">
    <property type="component" value="Unassembled WGS sequence"/>
</dbReference>
<keyword evidence="3" id="KW-1185">Reference proteome</keyword>
<comment type="caution">
    <text evidence="2">The sequence shown here is derived from an EMBL/GenBank/DDBJ whole genome shotgun (WGS) entry which is preliminary data.</text>
</comment>
<dbReference type="EMBL" id="JBHUHT010000010">
    <property type="protein sequence ID" value="MFD2095857.1"/>
    <property type="molecule type" value="Genomic_DNA"/>
</dbReference>
<protein>
    <submittedName>
        <fullName evidence="2">Aspartyl protease family protein</fullName>
    </submittedName>
</protein>
<keyword evidence="2" id="KW-0378">Hydrolase</keyword>
<dbReference type="Pfam" id="PF13650">
    <property type="entry name" value="Asp_protease_2"/>
    <property type="match status" value="2"/>
</dbReference>
<dbReference type="RefSeq" id="WP_345340747.1">
    <property type="nucleotide sequence ID" value="NZ_BAABLI010000016.1"/>
</dbReference>
<dbReference type="InterPro" id="IPR021109">
    <property type="entry name" value="Peptidase_aspartic_dom_sf"/>
</dbReference>
<proteinExistence type="predicted"/>
<keyword evidence="2" id="KW-0645">Protease</keyword>
<dbReference type="SUPFAM" id="SSF50630">
    <property type="entry name" value="Acid proteases"/>
    <property type="match status" value="1"/>
</dbReference>
<evidence type="ECO:0000313" key="3">
    <source>
        <dbReference type="Proteomes" id="UP001597380"/>
    </source>
</evidence>
<feature type="signal peptide" evidence="1">
    <location>
        <begin position="1"/>
        <end position="20"/>
    </location>
</feature>
<name>A0ABW4XJY8_9GAMM</name>
<reference evidence="3" key="1">
    <citation type="journal article" date="2019" name="Int. J. Syst. Evol. Microbiol.">
        <title>The Global Catalogue of Microorganisms (GCM) 10K type strain sequencing project: providing services to taxonomists for standard genome sequencing and annotation.</title>
        <authorList>
            <consortium name="The Broad Institute Genomics Platform"/>
            <consortium name="The Broad Institute Genome Sequencing Center for Infectious Disease"/>
            <person name="Wu L."/>
            <person name="Ma J."/>
        </authorList>
    </citation>
    <scope>NUCLEOTIDE SEQUENCE [LARGE SCALE GENOMIC DNA]</scope>
    <source>
        <strain evidence="3">CGMCC 1.10992</strain>
    </source>
</reference>
<evidence type="ECO:0000256" key="1">
    <source>
        <dbReference type="SAM" id="SignalP"/>
    </source>
</evidence>
<gene>
    <name evidence="2" type="ORF">ACFSJ3_07660</name>
</gene>
<accession>A0ABW4XJY8</accession>
<organism evidence="2 3">
    <name type="scientific">Corallincola platygyrae</name>
    <dbReference type="NCBI Taxonomy" id="1193278"/>
    <lineage>
        <taxon>Bacteria</taxon>
        <taxon>Pseudomonadati</taxon>
        <taxon>Pseudomonadota</taxon>
        <taxon>Gammaproteobacteria</taxon>
        <taxon>Alteromonadales</taxon>
        <taxon>Psychromonadaceae</taxon>
        <taxon>Corallincola</taxon>
    </lineage>
</organism>
<feature type="chain" id="PRO_5045104368" evidence="1">
    <location>
        <begin position="21"/>
        <end position="299"/>
    </location>
</feature>